<reference evidence="6 7" key="1">
    <citation type="submission" date="2018-06" db="EMBL/GenBank/DDBJ databases">
        <title>Noncontiguous genome sequence of Ruminococcaceae bacterium ASD2818.</title>
        <authorList>
            <person name="Chaplin A.V."/>
            <person name="Sokolova S.R."/>
            <person name="Kochetkova T.O."/>
            <person name="Goltsov A.Y."/>
            <person name="Trofimov D.Y."/>
            <person name="Efimov B.A."/>
        </authorList>
    </citation>
    <scope>NUCLEOTIDE SEQUENCE [LARGE SCALE GENOMIC DNA]</scope>
    <source>
        <strain evidence="6 7">ASD2818</strain>
    </source>
</reference>
<dbReference type="RefSeq" id="WP_112332580.1">
    <property type="nucleotide sequence ID" value="NZ_QLYR01000004.1"/>
</dbReference>
<dbReference type="InterPro" id="IPR001367">
    <property type="entry name" value="Fe_dep_repressor"/>
</dbReference>
<dbReference type="GO" id="GO:0046983">
    <property type="term" value="F:protein dimerization activity"/>
    <property type="evidence" value="ECO:0007669"/>
    <property type="project" value="InterPro"/>
</dbReference>
<dbReference type="GO" id="GO:0003677">
    <property type="term" value="F:DNA binding"/>
    <property type="evidence" value="ECO:0007669"/>
    <property type="project" value="UniProtKB-KW"/>
</dbReference>
<feature type="domain" description="HTH dtxR-type" evidence="5">
    <location>
        <begin position="1"/>
        <end position="64"/>
    </location>
</feature>
<dbReference type="GO" id="GO:0046914">
    <property type="term" value="F:transition metal ion binding"/>
    <property type="evidence" value="ECO:0007669"/>
    <property type="project" value="InterPro"/>
</dbReference>
<dbReference type="InterPro" id="IPR022687">
    <property type="entry name" value="HTH_DTXR"/>
</dbReference>
<dbReference type="PROSITE" id="PS50944">
    <property type="entry name" value="HTH_DTXR"/>
    <property type="match status" value="1"/>
</dbReference>
<dbReference type="GO" id="GO:0003700">
    <property type="term" value="F:DNA-binding transcription factor activity"/>
    <property type="evidence" value="ECO:0007669"/>
    <property type="project" value="InterPro"/>
</dbReference>
<dbReference type="EMBL" id="QLYR01000004">
    <property type="protein sequence ID" value="RAQ28658.1"/>
    <property type="molecule type" value="Genomic_DNA"/>
</dbReference>
<keyword evidence="4" id="KW-0804">Transcription</keyword>
<dbReference type="InterPro" id="IPR011991">
    <property type="entry name" value="ArsR-like_HTH"/>
</dbReference>
<dbReference type="Pfam" id="PF02742">
    <property type="entry name" value="Fe_dep_repr_C"/>
    <property type="match status" value="1"/>
</dbReference>
<proteinExistence type="inferred from homology"/>
<name>A0A328UAU0_9FIRM</name>
<evidence type="ECO:0000256" key="3">
    <source>
        <dbReference type="ARBA" id="ARBA00023125"/>
    </source>
</evidence>
<comment type="caution">
    <text evidence="6">The sequence shown here is derived from an EMBL/GenBank/DDBJ whole genome shotgun (WGS) entry which is preliminary data.</text>
</comment>
<gene>
    <name evidence="6" type="ORF">DPQ25_07620</name>
</gene>
<organism evidence="6 7">
    <name type="scientific">Hydrogeniiclostridium mannosilyticum</name>
    <dbReference type="NCBI Taxonomy" id="2764322"/>
    <lineage>
        <taxon>Bacteria</taxon>
        <taxon>Bacillati</taxon>
        <taxon>Bacillota</taxon>
        <taxon>Clostridia</taxon>
        <taxon>Eubacteriales</taxon>
        <taxon>Acutalibacteraceae</taxon>
        <taxon>Hydrogeniiclostridium</taxon>
    </lineage>
</organism>
<dbReference type="InterPro" id="IPR036388">
    <property type="entry name" value="WH-like_DNA-bd_sf"/>
</dbReference>
<comment type="similarity">
    <text evidence="1">Belongs to the DtxR/MntR family.</text>
</comment>
<accession>A0A328UAU0</accession>
<evidence type="ECO:0000256" key="1">
    <source>
        <dbReference type="ARBA" id="ARBA00007871"/>
    </source>
</evidence>
<dbReference type="PANTHER" id="PTHR33238">
    <property type="entry name" value="IRON (METAL) DEPENDENT REPRESSOR, DTXR FAMILY"/>
    <property type="match status" value="1"/>
</dbReference>
<keyword evidence="2" id="KW-0805">Transcription regulation</keyword>
<dbReference type="PANTHER" id="PTHR33238:SF7">
    <property type="entry name" value="IRON-DEPENDENT TRANSCRIPTIONAL REGULATOR"/>
    <property type="match status" value="1"/>
</dbReference>
<dbReference type="InterPro" id="IPR022689">
    <property type="entry name" value="Iron_dep_repressor"/>
</dbReference>
<keyword evidence="3" id="KW-0238">DNA-binding</keyword>
<dbReference type="Pfam" id="PF01325">
    <property type="entry name" value="Fe_dep_repress"/>
    <property type="match status" value="1"/>
</dbReference>
<evidence type="ECO:0000259" key="5">
    <source>
        <dbReference type="PROSITE" id="PS50944"/>
    </source>
</evidence>
<dbReference type="SUPFAM" id="SSF47979">
    <property type="entry name" value="Iron-dependent repressor protein, dimerization domain"/>
    <property type="match status" value="1"/>
</dbReference>
<dbReference type="InterPro" id="IPR036390">
    <property type="entry name" value="WH_DNA-bd_sf"/>
</dbReference>
<dbReference type="SUPFAM" id="SSF46785">
    <property type="entry name" value="Winged helix' DNA-binding domain"/>
    <property type="match status" value="1"/>
</dbReference>
<evidence type="ECO:0000256" key="2">
    <source>
        <dbReference type="ARBA" id="ARBA00023015"/>
    </source>
</evidence>
<dbReference type="Gene3D" id="1.10.60.10">
    <property type="entry name" value="Iron dependent repressor, metal binding and dimerisation domain"/>
    <property type="match status" value="1"/>
</dbReference>
<dbReference type="Proteomes" id="UP000249377">
    <property type="component" value="Unassembled WGS sequence"/>
</dbReference>
<dbReference type="Gene3D" id="1.10.10.10">
    <property type="entry name" value="Winged helix-like DNA-binding domain superfamily/Winged helix DNA-binding domain"/>
    <property type="match status" value="1"/>
</dbReference>
<sequence>MKQRRTREDYLKTIYLLQKNNGHVWGVDIAEQLGVSKPTVSISLKQLEEEGYLFLDDTREAHLTDAGQKIAEATLERYQTFKILLESLGVDGKTAAEDACLMEHAVSPKSYRALKALAAQKMEKGGGKQK</sequence>
<dbReference type="AlphaFoldDB" id="A0A328UAU0"/>
<protein>
    <submittedName>
        <fullName evidence="6">Metal-dependent transcriptional regulator</fullName>
    </submittedName>
</protein>
<dbReference type="InterPro" id="IPR050536">
    <property type="entry name" value="DtxR_MntR_Metal-Reg"/>
</dbReference>
<evidence type="ECO:0000313" key="6">
    <source>
        <dbReference type="EMBL" id="RAQ28658.1"/>
    </source>
</evidence>
<keyword evidence="7" id="KW-1185">Reference proteome</keyword>
<dbReference type="InterPro" id="IPR036421">
    <property type="entry name" value="Fe_dep_repressor_sf"/>
</dbReference>
<evidence type="ECO:0000256" key="4">
    <source>
        <dbReference type="ARBA" id="ARBA00023163"/>
    </source>
</evidence>
<evidence type="ECO:0000313" key="7">
    <source>
        <dbReference type="Proteomes" id="UP000249377"/>
    </source>
</evidence>
<dbReference type="CDD" id="cd00090">
    <property type="entry name" value="HTH_ARSR"/>
    <property type="match status" value="1"/>
</dbReference>
<dbReference type="SMART" id="SM00529">
    <property type="entry name" value="HTH_DTXR"/>
    <property type="match status" value="1"/>
</dbReference>